<comment type="subcellular location">
    <subcellularLocation>
        <location evidence="1">Cell membrane</location>
        <topology evidence="1">Multi-pass membrane protein</topology>
    </subcellularLocation>
</comment>
<dbReference type="InterPro" id="IPR020846">
    <property type="entry name" value="MFS_dom"/>
</dbReference>
<dbReference type="AlphaFoldDB" id="A0A182F189"/>
<dbReference type="InterPro" id="IPR005828">
    <property type="entry name" value="MFS_sugar_transport-like"/>
</dbReference>
<keyword evidence="2" id="KW-1003">Cell membrane</keyword>
<evidence type="ECO:0000313" key="11">
    <source>
        <dbReference type="EnsemblMetazoa" id="AALB000213-PA"/>
    </source>
</evidence>
<dbReference type="GO" id="GO:0051119">
    <property type="term" value="F:sugar transmembrane transporter activity"/>
    <property type="evidence" value="ECO:0007669"/>
    <property type="project" value="InterPro"/>
</dbReference>
<feature type="compositionally biased region" description="Basic and acidic residues" evidence="8">
    <location>
        <begin position="8"/>
        <end position="22"/>
    </location>
</feature>
<dbReference type="GO" id="GO:0005886">
    <property type="term" value="C:plasma membrane"/>
    <property type="evidence" value="ECO:0007669"/>
    <property type="project" value="UniProtKB-SubCell"/>
</dbReference>
<dbReference type="PROSITE" id="PS00217">
    <property type="entry name" value="SUGAR_TRANSPORT_2"/>
    <property type="match status" value="1"/>
</dbReference>
<feature type="transmembrane region" description="Helical" evidence="9">
    <location>
        <begin position="193"/>
        <end position="216"/>
    </location>
</feature>
<reference evidence="11" key="2">
    <citation type="submission" date="2022-08" db="UniProtKB">
        <authorList>
            <consortium name="EnsemblMetazoa"/>
        </authorList>
    </citation>
    <scope>IDENTIFICATION</scope>
    <source>
        <strain evidence="11">STECLA/ALBI9_A</strain>
    </source>
</reference>
<feature type="transmembrane region" description="Helical" evidence="9">
    <location>
        <begin position="949"/>
        <end position="971"/>
    </location>
</feature>
<dbReference type="InterPro" id="IPR036259">
    <property type="entry name" value="MFS_trans_sf"/>
</dbReference>
<feature type="transmembrane region" description="Helical" evidence="9">
    <location>
        <begin position="347"/>
        <end position="370"/>
    </location>
</feature>
<dbReference type="VEuPathDB" id="VectorBase:AALB20_026025"/>
<evidence type="ECO:0000313" key="12">
    <source>
        <dbReference type="Proteomes" id="UP000069272"/>
    </source>
</evidence>
<feature type="transmembrane region" description="Helical" evidence="9">
    <location>
        <begin position="762"/>
        <end position="783"/>
    </location>
</feature>
<dbReference type="Proteomes" id="UP000069272">
    <property type="component" value="Chromosome 2L"/>
</dbReference>
<evidence type="ECO:0000256" key="7">
    <source>
        <dbReference type="SAM" id="Coils"/>
    </source>
</evidence>
<dbReference type="InterPro" id="IPR005829">
    <property type="entry name" value="Sugar_transporter_CS"/>
</dbReference>
<feature type="transmembrane region" description="Helical" evidence="9">
    <location>
        <begin position="254"/>
        <end position="275"/>
    </location>
</feature>
<name>A0A182F189_ANOAL</name>
<feature type="transmembrane region" description="Helical" evidence="9">
    <location>
        <begin position="93"/>
        <end position="115"/>
    </location>
</feature>
<dbReference type="Gene3D" id="1.20.1250.20">
    <property type="entry name" value="MFS general substrate transporter like domains"/>
    <property type="match status" value="2"/>
</dbReference>
<feature type="transmembrane region" description="Helical" evidence="9">
    <location>
        <begin position="1016"/>
        <end position="1035"/>
    </location>
</feature>
<dbReference type="SUPFAM" id="SSF103473">
    <property type="entry name" value="MFS general substrate transporter"/>
    <property type="match status" value="2"/>
</dbReference>
<dbReference type="PROSITE" id="PS00216">
    <property type="entry name" value="SUGAR_TRANSPORT_1"/>
    <property type="match status" value="1"/>
</dbReference>
<dbReference type="InterPro" id="IPR050549">
    <property type="entry name" value="MFS_Trehalose_Transporter"/>
</dbReference>
<evidence type="ECO:0000256" key="5">
    <source>
        <dbReference type="ARBA" id="ARBA00023136"/>
    </source>
</evidence>
<evidence type="ECO:0000259" key="10">
    <source>
        <dbReference type="PROSITE" id="PS50850"/>
    </source>
</evidence>
<keyword evidence="12" id="KW-1185">Reference proteome</keyword>
<keyword evidence="6" id="KW-0325">Glycoprotein</keyword>
<dbReference type="InterPro" id="IPR044775">
    <property type="entry name" value="MFS_ERD6/Tret1-like"/>
</dbReference>
<feature type="transmembrane region" description="Helical" evidence="9">
    <location>
        <begin position="889"/>
        <end position="908"/>
    </location>
</feature>
<feature type="transmembrane region" description="Helical" evidence="9">
    <location>
        <begin position="696"/>
        <end position="715"/>
    </location>
</feature>
<dbReference type="PRINTS" id="PR00171">
    <property type="entry name" value="SUGRTRNSPORT"/>
</dbReference>
<dbReference type="VEuPathDB" id="VectorBase:AALB000213"/>
<evidence type="ECO:0000256" key="3">
    <source>
        <dbReference type="ARBA" id="ARBA00022692"/>
    </source>
</evidence>
<feature type="transmembrane region" description="Helical" evidence="9">
    <location>
        <begin position="920"/>
        <end position="937"/>
    </location>
</feature>
<dbReference type="NCBIfam" id="TIGR00879">
    <property type="entry name" value="SP"/>
    <property type="match status" value="2"/>
</dbReference>
<feature type="transmembrane region" description="Helical" evidence="9">
    <location>
        <begin position="673"/>
        <end position="690"/>
    </location>
</feature>
<feature type="transmembrane region" description="Helical" evidence="9">
    <location>
        <begin position="983"/>
        <end position="1004"/>
    </location>
</feature>
<evidence type="ECO:0000256" key="1">
    <source>
        <dbReference type="ARBA" id="ARBA00004651"/>
    </source>
</evidence>
<accession>A0A182F189</accession>
<feature type="transmembrane region" description="Helical" evidence="9">
    <location>
        <begin position="644"/>
        <end position="664"/>
    </location>
</feature>
<dbReference type="FunFam" id="1.20.1250.20:FF:000249">
    <property type="entry name" value="facilitated trehalose transporter Tret1"/>
    <property type="match status" value="2"/>
</dbReference>
<feature type="domain" description="Major facilitator superfamily (MFS) profile" evidence="10">
    <location>
        <begin position="95"/>
        <end position="532"/>
    </location>
</feature>
<organism evidence="11 12">
    <name type="scientific">Anopheles albimanus</name>
    <name type="common">New world malaria mosquito</name>
    <dbReference type="NCBI Taxonomy" id="7167"/>
    <lineage>
        <taxon>Eukaryota</taxon>
        <taxon>Metazoa</taxon>
        <taxon>Ecdysozoa</taxon>
        <taxon>Arthropoda</taxon>
        <taxon>Hexapoda</taxon>
        <taxon>Insecta</taxon>
        <taxon>Pterygota</taxon>
        <taxon>Neoptera</taxon>
        <taxon>Endopterygota</taxon>
        <taxon>Diptera</taxon>
        <taxon>Nematocera</taxon>
        <taxon>Culicoidea</taxon>
        <taxon>Culicidae</taxon>
        <taxon>Anophelinae</taxon>
        <taxon>Anopheles</taxon>
    </lineage>
</organism>
<feature type="transmembrane region" description="Helical" evidence="9">
    <location>
        <begin position="478"/>
        <end position="497"/>
    </location>
</feature>
<dbReference type="PANTHER" id="PTHR48021:SF89">
    <property type="entry name" value="FI02132P-RELATED"/>
    <property type="match status" value="1"/>
</dbReference>
<reference evidence="11 12" key="1">
    <citation type="journal article" date="2017" name="G3 (Bethesda)">
        <title>The Physical Genome Mapping of Anopheles albimanus Corrected Scaffold Misassemblies and Identified Interarm Rearrangements in Genus Anopheles.</title>
        <authorList>
            <person name="Artemov G.N."/>
            <person name="Peery A.N."/>
            <person name="Jiang X."/>
            <person name="Tu Z."/>
            <person name="Stegniy V.N."/>
            <person name="Sharakhova M.V."/>
            <person name="Sharakhov I.V."/>
        </authorList>
    </citation>
    <scope>NUCLEOTIDE SEQUENCE [LARGE SCALE GENOMIC DNA]</scope>
    <source>
        <strain evidence="11 12">ALBI9_A</strain>
    </source>
</reference>
<dbReference type="PROSITE" id="PS50850">
    <property type="entry name" value="MFS"/>
    <property type="match status" value="2"/>
</dbReference>
<dbReference type="EnsemblMetazoa" id="AALB000213-RA">
    <property type="protein sequence ID" value="AALB000213-PA"/>
    <property type="gene ID" value="AALB000213"/>
</dbReference>
<dbReference type="STRING" id="7167.A0A182F189"/>
<evidence type="ECO:0000256" key="4">
    <source>
        <dbReference type="ARBA" id="ARBA00022989"/>
    </source>
</evidence>
<feature type="transmembrane region" description="Helical" evidence="9">
    <location>
        <begin position="441"/>
        <end position="466"/>
    </location>
</feature>
<feature type="transmembrane region" description="Helical" evidence="9">
    <location>
        <begin position="853"/>
        <end position="877"/>
    </location>
</feature>
<evidence type="ECO:0000256" key="9">
    <source>
        <dbReference type="SAM" id="Phobius"/>
    </source>
</evidence>
<evidence type="ECO:0000256" key="2">
    <source>
        <dbReference type="ARBA" id="ARBA00022475"/>
    </source>
</evidence>
<keyword evidence="5 9" id="KW-0472">Membrane</keyword>
<feature type="transmembrane region" description="Helical" evidence="9">
    <location>
        <begin position="168"/>
        <end position="187"/>
    </location>
</feature>
<feature type="transmembrane region" description="Helical" evidence="9">
    <location>
        <begin position="509"/>
        <end position="528"/>
    </location>
</feature>
<feature type="region of interest" description="Disordered" evidence="8">
    <location>
        <begin position="1"/>
        <end position="28"/>
    </location>
</feature>
<evidence type="ECO:0000256" key="8">
    <source>
        <dbReference type="SAM" id="MobiDB-lite"/>
    </source>
</evidence>
<evidence type="ECO:0000256" key="6">
    <source>
        <dbReference type="ARBA" id="ARBA00023180"/>
    </source>
</evidence>
<dbReference type="InterPro" id="IPR003663">
    <property type="entry name" value="Sugar/inositol_transpt"/>
</dbReference>
<feature type="transmembrane region" description="Helical" evidence="9">
    <location>
        <begin position="382"/>
        <end position="402"/>
    </location>
</feature>
<keyword evidence="4 9" id="KW-1133">Transmembrane helix</keyword>
<feature type="coiled-coil region" evidence="7">
    <location>
        <begin position="807"/>
        <end position="834"/>
    </location>
</feature>
<feature type="domain" description="Major facilitator superfamily (MFS) profile" evidence="10">
    <location>
        <begin position="603"/>
        <end position="1039"/>
    </location>
</feature>
<sequence>MGNNKMTNAEHHQHADDQHEPSSLDESEQLTASNLHYVRPAGLSLVGEKRWDALGINPRAEIDGLGGDQVYDKNGTTIIITKSLHAKGTRMQLLMSILANLTVLSSGMGLGYSAITLHALTSDDNPMRMDSSQASWFASISSIACPLGGLISGYLLDRIGRKKTLMLINVLSIISWTMIAVCSRTNFDQMYTQILIARVIIGIVIGLVSAPASIYSAEIATPKLRGRLTVLTSLMIAVGILVIYSMGYCVPDDFRLVAAMAAGLCVVSLLLLFIMPESPAWLMSKQREEEAERSLKTIRGFGAYQKQYIPEVQQELMRLRDNVQAQRMAGKESFARLLRQPQVYKPLGIIVGFFGFQQFSGIFVIVVYAARVSAEASVTLDPFLCTVLIGVTRVIATLLVAYILDTLGRKPPSIFSGVGMLVCMFGLSSCIYFPLIDGLRWIPTVLILTYIFTSTLGFLTMPFSMLAELFPQNVRGPASGVTVFFTYLMSFFTIKLYPTMVELIGSGNVFIFFGLVSLLGVLYVHYFVPETKGKSLQEIEDYFRVVSHCSTPSQQVEEEEDNMSGKDADEMEVALKEQSPSKTANNVVLTELTRKAAIKQIVMAVVANITIISSGMGIGFPSIAMIELTSSTSSVVLSESNATWFASITSIMCPFGGLLSGYLLDKVGRKKTLYFINFISVISWAIMSFASRTDSTVLFIQLIVARIIIGIAIGLSSTPASVYAAEVAHPNLRGRLTLLTAFCTAIGMLCIYTLGYVFKNDWRFVCMICGIFTFVSLLTVIPLPESPSWLVSKKRMEKAERCLKVVRAIKEDNNPEIRAELDALEDNIARFRASQTKKSKIEQLKKPEVYKPLAIMCTFFFFQQFTGIFVIIVYAASFSIEAGVSIDPFLSAVLVGLTRVVVTVLMSFISDKFGRRPPALFSGFGMACCMFGLAYFAMHPVKGTSLSWIPTVLLVAFIFTATLGFLTLPFSMNAEVYPTKIRGFASGLTIFFGYTMSFIIIKIYPSLVESLGNANVFVMFGSLSLVGIAFVYFFLPETKGRTLEEIENRFRGGKQSRAEVEMKTILKPS</sequence>
<dbReference type="PANTHER" id="PTHR48021">
    <property type="match status" value="1"/>
</dbReference>
<proteinExistence type="predicted"/>
<protein>
    <recommendedName>
        <fullName evidence="10">Major facilitator superfamily (MFS) profile domain-containing protein</fullName>
    </recommendedName>
</protein>
<dbReference type="Pfam" id="PF00083">
    <property type="entry name" value="Sugar_tr"/>
    <property type="match status" value="2"/>
</dbReference>
<keyword evidence="7" id="KW-0175">Coiled coil</keyword>
<feature type="transmembrane region" description="Helical" evidence="9">
    <location>
        <begin position="228"/>
        <end position="248"/>
    </location>
</feature>
<feature type="transmembrane region" description="Helical" evidence="9">
    <location>
        <begin position="601"/>
        <end position="624"/>
    </location>
</feature>
<dbReference type="CDD" id="cd17358">
    <property type="entry name" value="MFS_GLUT6_8_Class3_like"/>
    <property type="match status" value="1"/>
</dbReference>
<keyword evidence="3 9" id="KW-0812">Transmembrane</keyword>
<feature type="transmembrane region" description="Helical" evidence="9">
    <location>
        <begin position="736"/>
        <end position="756"/>
    </location>
</feature>
<feature type="transmembrane region" description="Helical" evidence="9">
    <location>
        <begin position="135"/>
        <end position="156"/>
    </location>
</feature>
<feature type="transmembrane region" description="Helical" evidence="9">
    <location>
        <begin position="414"/>
        <end position="435"/>
    </location>
</feature>